<dbReference type="Gene3D" id="3.40.50.1820">
    <property type="entry name" value="alpha/beta hydrolase"/>
    <property type="match status" value="1"/>
</dbReference>
<dbReference type="Proteomes" id="UP001205740">
    <property type="component" value="Unassembled WGS sequence"/>
</dbReference>
<accession>A0ABT1H6V8</accession>
<comment type="caution">
    <text evidence="1">The sequence shown here is derived from an EMBL/GenBank/DDBJ whole genome shotgun (WGS) entry which is preliminary data.</text>
</comment>
<dbReference type="InterPro" id="IPR000801">
    <property type="entry name" value="Esterase-like"/>
</dbReference>
<evidence type="ECO:0000313" key="2">
    <source>
        <dbReference type="Proteomes" id="UP001205740"/>
    </source>
</evidence>
<dbReference type="Pfam" id="PF00756">
    <property type="entry name" value="Esterase"/>
    <property type="match status" value="1"/>
</dbReference>
<gene>
    <name evidence="1" type="ORF">LX12_004190</name>
</gene>
<reference evidence="1 2" key="1">
    <citation type="submission" date="2022-06" db="EMBL/GenBank/DDBJ databases">
        <title>Genomic Encyclopedia of Archaeal and Bacterial Type Strains, Phase II (KMG-II): from individual species to whole genera.</title>
        <authorList>
            <person name="Goeker M."/>
        </authorList>
    </citation>
    <scope>NUCLEOTIDE SEQUENCE [LARGE SCALE GENOMIC DNA]</scope>
    <source>
        <strain evidence="1 2">DSM 45037</strain>
    </source>
</reference>
<protein>
    <submittedName>
        <fullName evidence="1">Diacylglycerol O-acyltransferase / trehalose O-mycolyltransferase</fullName>
    </submittedName>
</protein>
<sequence length="325" mass="35192">MTFASRRAPSVRAALSTLVVALVAAFGLVTVGTGTANAWGPRPAPTFKSATINGYGMPSPVIRTWASTTTNPAQAPTIIFLDGLRATNDVNGWEKETNVPFLSQRGYNVVMPVGGQSSFYADWNAPSPSAGQTRPYRWNSVLTGSLPAYLDRLGFSRNRTLVGLSMSAAPAIMLTTTRPDLYTRAVSMSGFPHPTAPGMQTMLRAAAFDSGRYDLNNMWGIFPNLKAFQNDPWLNLPAMAGRHLWVYAAAGIWNGPPTNIATFGTGLSGSALEVVSQEQSQTFALAARAAGANVRSSFWPVGIHAWKFWQDEIWRIDRAGWFRNG</sequence>
<name>A0ABT1H6V8_9NOCA</name>
<dbReference type="InterPro" id="IPR029058">
    <property type="entry name" value="AB_hydrolase_fold"/>
</dbReference>
<proteinExistence type="predicted"/>
<evidence type="ECO:0000313" key="1">
    <source>
        <dbReference type="EMBL" id="MCP2162977.1"/>
    </source>
</evidence>
<dbReference type="RefSeq" id="WP_253656546.1">
    <property type="nucleotide sequence ID" value="NZ_BAAAOE010000007.1"/>
</dbReference>
<dbReference type="SUPFAM" id="SSF53474">
    <property type="entry name" value="alpha/beta-Hydrolases"/>
    <property type="match status" value="1"/>
</dbReference>
<dbReference type="EMBL" id="JAMTCG010000010">
    <property type="protein sequence ID" value="MCP2162977.1"/>
    <property type="molecule type" value="Genomic_DNA"/>
</dbReference>
<organism evidence="1 2">
    <name type="scientific">Williamsia serinedens</name>
    <dbReference type="NCBI Taxonomy" id="391736"/>
    <lineage>
        <taxon>Bacteria</taxon>
        <taxon>Bacillati</taxon>
        <taxon>Actinomycetota</taxon>
        <taxon>Actinomycetes</taxon>
        <taxon>Mycobacteriales</taxon>
        <taxon>Nocardiaceae</taxon>
        <taxon>Williamsia</taxon>
    </lineage>
</organism>
<keyword evidence="2" id="KW-1185">Reference proteome</keyword>